<dbReference type="EMBL" id="PREU01000001">
    <property type="protein sequence ID" value="PPA78009.1"/>
    <property type="molecule type" value="Genomic_DNA"/>
</dbReference>
<dbReference type="CDD" id="cd03396">
    <property type="entry name" value="PAP2_like_6"/>
    <property type="match status" value="1"/>
</dbReference>
<dbReference type="Gene3D" id="1.20.144.10">
    <property type="entry name" value="Phosphatidic acid phosphatase type 2/haloperoxidase"/>
    <property type="match status" value="1"/>
</dbReference>
<organism evidence="4 5">
    <name type="scientific">Achromobacter spanius</name>
    <dbReference type="NCBI Taxonomy" id="217203"/>
    <lineage>
        <taxon>Bacteria</taxon>
        <taxon>Pseudomonadati</taxon>
        <taxon>Pseudomonadota</taxon>
        <taxon>Betaproteobacteria</taxon>
        <taxon>Burkholderiales</taxon>
        <taxon>Alcaligenaceae</taxon>
        <taxon>Achromobacter</taxon>
    </lineage>
</organism>
<feature type="transmembrane region" description="Helical" evidence="2">
    <location>
        <begin position="100"/>
        <end position="118"/>
    </location>
</feature>
<gene>
    <name evidence="4" type="ORF">C4E15_01605</name>
</gene>
<keyword evidence="2" id="KW-1133">Transmembrane helix</keyword>
<dbReference type="Proteomes" id="UP000239990">
    <property type="component" value="Unassembled WGS sequence"/>
</dbReference>
<feature type="transmembrane region" description="Helical" evidence="2">
    <location>
        <begin position="186"/>
        <end position="208"/>
    </location>
</feature>
<dbReference type="Pfam" id="PF01569">
    <property type="entry name" value="PAP2"/>
    <property type="match status" value="1"/>
</dbReference>
<feature type="compositionally biased region" description="Polar residues" evidence="1">
    <location>
        <begin position="258"/>
        <end position="273"/>
    </location>
</feature>
<feature type="transmembrane region" description="Helical" evidence="2">
    <location>
        <begin position="214"/>
        <end position="234"/>
    </location>
</feature>
<feature type="domain" description="Phosphatidic acid phosphatase type 2/haloperoxidase" evidence="3">
    <location>
        <begin position="104"/>
        <end position="229"/>
    </location>
</feature>
<dbReference type="InterPro" id="IPR036938">
    <property type="entry name" value="PAP2/HPO_sf"/>
</dbReference>
<evidence type="ECO:0000256" key="1">
    <source>
        <dbReference type="SAM" id="MobiDB-lite"/>
    </source>
</evidence>
<protein>
    <submittedName>
        <fullName evidence="4">Acid phosphatase</fullName>
    </submittedName>
</protein>
<evidence type="ECO:0000313" key="4">
    <source>
        <dbReference type="EMBL" id="PPA78009.1"/>
    </source>
</evidence>
<dbReference type="OrthoDB" id="7348799at2"/>
<keyword evidence="2" id="KW-0472">Membrane</keyword>
<feature type="transmembrane region" description="Helical" evidence="2">
    <location>
        <begin position="14"/>
        <end position="35"/>
    </location>
</feature>
<dbReference type="AlphaFoldDB" id="A0A2S5GYC7"/>
<reference evidence="4 5" key="1">
    <citation type="submission" date="2018-02" db="EMBL/GenBank/DDBJ databases">
        <title>Draft Genome of Achromobacter spanius stain 6.</title>
        <authorList>
            <person name="Gunasekera T.S."/>
            <person name="Radwan O."/>
            <person name="Ruiz O.N."/>
        </authorList>
    </citation>
    <scope>NUCLEOTIDE SEQUENCE [LARGE SCALE GENOMIC DNA]</scope>
    <source>
        <strain evidence="4 5">6</strain>
    </source>
</reference>
<feature type="transmembrane region" description="Helical" evidence="2">
    <location>
        <begin position="72"/>
        <end position="94"/>
    </location>
</feature>
<evidence type="ECO:0000313" key="5">
    <source>
        <dbReference type="Proteomes" id="UP000239990"/>
    </source>
</evidence>
<proteinExistence type="predicted"/>
<dbReference type="SUPFAM" id="SSF48317">
    <property type="entry name" value="Acid phosphatase/Vanadium-dependent haloperoxidase"/>
    <property type="match status" value="1"/>
</dbReference>
<accession>A0A2S5GYC7</accession>
<dbReference type="InterPro" id="IPR000326">
    <property type="entry name" value="PAP2/HPO"/>
</dbReference>
<feature type="region of interest" description="Disordered" evidence="1">
    <location>
        <begin position="241"/>
        <end position="273"/>
    </location>
</feature>
<comment type="caution">
    <text evidence="4">The sequence shown here is derived from an EMBL/GenBank/DDBJ whole genome shotgun (WGS) entry which is preliminary data.</text>
</comment>
<dbReference type="RefSeq" id="WP_104141952.1">
    <property type="nucleotide sequence ID" value="NZ_PREU01000001.1"/>
</dbReference>
<evidence type="ECO:0000256" key="2">
    <source>
        <dbReference type="SAM" id="Phobius"/>
    </source>
</evidence>
<name>A0A2S5GYC7_9BURK</name>
<evidence type="ECO:0000259" key="3">
    <source>
        <dbReference type="Pfam" id="PF01569"/>
    </source>
</evidence>
<sequence length="273" mass="29706">MPSPPLFPARAPTLAWYLCSQLIGVTLALAAAAWWTNVSGLDLRIAHALFSPVLNDFPLHTNRLLEMLGHRLVLVLPIGVALAAVGVVAASFRVPAWRQWRGAALALAATCLVGQVLVNQLKHHTTLPRPYDLETLGGYTPYPLHWWTWVRARAGGALPSGHAGAGYSMLTLYFFGWALKRPAWRWWGLATGVSAGVLFSVVRILQGAHFLSQTLWSATLLWFLAALFFMPLIVRRHAGGRADAERPGPSGPSRLSRDQLSNTPGSHSENAGT</sequence>
<keyword evidence="2" id="KW-0812">Transmembrane</keyword>